<dbReference type="PANTHER" id="PTHR43674">
    <property type="entry name" value="NITRILASE C965.09-RELATED"/>
    <property type="match status" value="1"/>
</dbReference>
<dbReference type="Gene3D" id="3.60.110.10">
    <property type="entry name" value="Carbon-nitrogen hydrolase"/>
    <property type="match status" value="1"/>
</dbReference>
<dbReference type="InterPro" id="IPR050345">
    <property type="entry name" value="Aliph_Amidase/BUP"/>
</dbReference>
<protein>
    <submittedName>
        <fullName evidence="3">Amidohydrolase</fullName>
    </submittedName>
</protein>
<dbReference type="InterPro" id="IPR036526">
    <property type="entry name" value="C-N_Hydrolase_sf"/>
</dbReference>
<dbReference type="EMBL" id="JAFBFI010000003">
    <property type="protein sequence ID" value="MBM7691668.1"/>
    <property type="molecule type" value="Genomic_DNA"/>
</dbReference>
<dbReference type="Pfam" id="PF00795">
    <property type="entry name" value="CN_hydrolase"/>
    <property type="match status" value="1"/>
</dbReference>
<reference evidence="3 4" key="1">
    <citation type="submission" date="2021-01" db="EMBL/GenBank/DDBJ databases">
        <title>Genomic Encyclopedia of Type Strains, Phase IV (KMG-IV): sequencing the most valuable type-strain genomes for metagenomic binning, comparative biology and taxonomic classification.</title>
        <authorList>
            <person name="Goeker M."/>
        </authorList>
    </citation>
    <scope>NUCLEOTIDE SEQUENCE [LARGE SCALE GENOMIC DNA]</scope>
    <source>
        <strain evidence="3 4">DSM 105482</strain>
    </source>
</reference>
<comment type="caution">
    <text evidence="3">The sequence shown here is derived from an EMBL/GenBank/DDBJ whole genome shotgun (WGS) entry which is preliminary data.</text>
</comment>
<organism evidence="3 4">
    <name type="scientific">Peribacillus deserti</name>
    <dbReference type="NCBI Taxonomy" id="673318"/>
    <lineage>
        <taxon>Bacteria</taxon>
        <taxon>Bacillati</taxon>
        <taxon>Bacillota</taxon>
        <taxon>Bacilli</taxon>
        <taxon>Bacillales</taxon>
        <taxon>Bacillaceae</taxon>
        <taxon>Peribacillus</taxon>
    </lineage>
</organism>
<proteinExistence type="predicted"/>
<dbReference type="PANTHER" id="PTHR43674:SF2">
    <property type="entry name" value="BETA-UREIDOPROPIONASE"/>
    <property type="match status" value="1"/>
</dbReference>
<keyword evidence="1" id="KW-0378">Hydrolase</keyword>
<gene>
    <name evidence="3" type="ORF">JOC77_001075</name>
</gene>
<evidence type="ECO:0000256" key="1">
    <source>
        <dbReference type="ARBA" id="ARBA00022801"/>
    </source>
</evidence>
<dbReference type="RefSeq" id="WP_204539598.1">
    <property type="nucleotide sequence ID" value="NZ_JAFBFI010000003.1"/>
</dbReference>
<dbReference type="SUPFAM" id="SSF56317">
    <property type="entry name" value="Carbon-nitrogen hydrolase"/>
    <property type="match status" value="1"/>
</dbReference>
<dbReference type="PROSITE" id="PS50263">
    <property type="entry name" value="CN_HYDROLASE"/>
    <property type="match status" value="1"/>
</dbReference>
<feature type="domain" description="CN hydrolase" evidence="2">
    <location>
        <begin position="2"/>
        <end position="236"/>
    </location>
</feature>
<evidence type="ECO:0000259" key="2">
    <source>
        <dbReference type="PROSITE" id="PS50263"/>
    </source>
</evidence>
<evidence type="ECO:0000313" key="3">
    <source>
        <dbReference type="EMBL" id="MBM7691668.1"/>
    </source>
</evidence>
<dbReference type="Proteomes" id="UP000823486">
    <property type="component" value="Unassembled WGS sequence"/>
</dbReference>
<accession>A0ABS2QEU3</accession>
<name>A0ABS2QEU3_9BACI</name>
<sequence>MPKILLAQAKPKLLDKSSNLRTMERYIKSTYNKGCDLVLFPELFLTGYFTREHTKSLAEDLHGSSICHIQAMSRHYGVKLVFGFPEKKDGRLYNSACFIDEKGEILGTYQKVHLWDEESKYFEAGTDFPVWDTNIGKIGIMICYDTEFPESARSLAVQGAEIILAPTANMTPFQHVQQLFIQSRAAENQVFVATTNQIGQEESTLFFGESAAADPYGEMLAKAGGQEQELVIEMDLGLIRKARSYPFYMKDRRPEHYKMKTENNETVI</sequence>
<dbReference type="InterPro" id="IPR003010">
    <property type="entry name" value="C-N_Hydrolase"/>
</dbReference>
<dbReference type="CDD" id="cd07197">
    <property type="entry name" value="nitrilase"/>
    <property type="match status" value="1"/>
</dbReference>
<evidence type="ECO:0000313" key="4">
    <source>
        <dbReference type="Proteomes" id="UP000823486"/>
    </source>
</evidence>
<keyword evidence="4" id="KW-1185">Reference proteome</keyword>